<name>A0A327KXC9_9BRAD</name>
<keyword evidence="4 11" id="KW-0808">Transferase</keyword>
<dbReference type="UniPathway" id="UPA00060">
    <property type="reaction ID" value="UER00139"/>
</dbReference>
<keyword evidence="13" id="KW-1185">Reference proteome</keyword>
<feature type="binding site" evidence="11">
    <location>
        <position position="147"/>
    </location>
    <ligand>
        <name>ATP</name>
        <dbReference type="ChEBI" id="CHEBI:30616"/>
    </ligand>
</feature>
<keyword evidence="5 11" id="KW-0479">Metal-binding</keyword>
<protein>
    <recommendedName>
        <fullName evidence="11">Hydroxyethylthiazole kinase</fullName>
        <ecNumber evidence="11">2.7.1.50</ecNumber>
    </recommendedName>
    <alternativeName>
        <fullName evidence="11">4-methyl-5-beta-hydroxyethylthiazole kinase</fullName>
        <shortName evidence="11">TH kinase</shortName>
        <shortName evidence="11">Thz kinase</shortName>
    </alternativeName>
</protein>
<evidence type="ECO:0000313" key="13">
    <source>
        <dbReference type="Proteomes" id="UP000248863"/>
    </source>
</evidence>
<feature type="binding site" evidence="11">
    <location>
        <position position="207"/>
    </location>
    <ligand>
        <name>substrate</name>
    </ligand>
</feature>
<keyword evidence="7 11" id="KW-0418">Kinase</keyword>
<evidence type="ECO:0000313" key="12">
    <source>
        <dbReference type="EMBL" id="RAI41872.1"/>
    </source>
</evidence>
<evidence type="ECO:0000256" key="2">
    <source>
        <dbReference type="ARBA" id="ARBA00001946"/>
    </source>
</evidence>
<dbReference type="GO" id="GO:0000287">
    <property type="term" value="F:magnesium ion binding"/>
    <property type="evidence" value="ECO:0007669"/>
    <property type="project" value="UniProtKB-UniRule"/>
</dbReference>
<dbReference type="EMBL" id="NPEU01000008">
    <property type="protein sequence ID" value="RAI41872.1"/>
    <property type="molecule type" value="Genomic_DNA"/>
</dbReference>
<dbReference type="SUPFAM" id="SSF53613">
    <property type="entry name" value="Ribokinase-like"/>
    <property type="match status" value="1"/>
</dbReference>
<sequence>MTRAGDDAPIHGRADAGEAISREAISRDTVARAADALDALRAKRPRVHCITNTVAQTYTANLLLAAGAVPSMTIAPDEIAAFVAGADALVVNIGTLDEPRRTAIGIAIDAATEAGIPWVLDPVFVDRSPGRATFGKALLAMRPTVLRLNPAEFAVLSGLPAEADHLPGFARENQAVVALTGETDLVADAARRAALANGHRWMARITAMGCAGAALVAAFAAVDEDPWHATIAALVALGVAAERAAVVSSGPGTLAVRLLDTLFDLDRKDLLEQAKVS</sequence>
<dbReference type="RefSeq" id="WP_111355344.1">
    <property type="nucleotide sequence ID" value="NZ_NHSK01000165.1"/>
</dbReference>
<evidence type="ECO:0000256" key="1">
    <source>
        <dbReference type="ARBA" id="ARBA00001771"/>
    </source>
</evidence>
<dbReference type="Proteomes" id="UP000248863">
    <property type="component" value="Unassembled WGS sequence"/>
</dbReference>
<dbReference type="Gene3D" id="3.40.1190.20">
    <property type="match status" value="1"/>
</dbReference>
<comment type="catalytic activity">
    <reaction evidence="1 11">
        <text>5-(2-hydroxyethyl)-4-methylthiazole + ATP = 4-methyl-5-(2-phosphooxyethyl)-thiazole + ADP + H(+)</text>
        <dbReference type="Rhea" id="RHEA:24212"/>
        <dbReference type="ChEBI" id="CHEBI:15378"/>
        <dbReference type="ChEBI" id="CHEBI:17957"/>
        <dbReference type="ChEBI" id="CHEBI:30616"/>
        <dbReference type="ChEBI" id="CHEBI:58296"/>
        <dbReference type="ChEBI" id="CHEBI:456216"/>
        <dbReference type="EC" id="2.7.1.50"/>
    </reaction>
</comment>
<dbReference type="HAMAP" id="MF_00228">
    <property type="entry name" value="Thz_kinase"/>
    <property type="match status" value="1"/>
</dbReference>
<feature type="binding site" evidence="11">
    <location>
        <position position="180"/>
    </location>
    <ligand>
        <name>ATP</name>
        <dbReference type="ChEBI" id="CHEBI:30616"/>
    </ligand>
</feature>
<dbReference type="Pfam" id="PF02110">
    <property type="entry name" value="HK"/>
    <property type="match status" value="1"/>
</dbReference>
<dbReference type="InterPro" id="IPR029056">
    <property type="entry name" value="Ribokinase-like"/>
</dbReference>
<dbReference type="NCBIfam" id="NF006830">
    <property type="entry name" value="PRK09355.1"/>
    <property type="match status" value="1"/>
</dbReference>
<comment type="similarity">
    <text evidence="11">Belongs to the Thz kinase family.</text>
</comment>
<evidence type="ECO:0000256" key="9">
    <source>
        <dbReference type="ARBA" id="ARBA00022842"/>
    </source>
</evidence>
<dbReference type="GO" id="GO:0005524">
    <property type="term" value="F:ATP binding"/>
    <property type="evidence" value="ECO:0007669"/>
    <property type="project" value="UniProtKB-UniRule"/>
</dbReference>
<dbReference type="InterPro" id="IPR000417">
    <property type="entry name" value="Hyethyz_kinase"/>
</dbReference>
<dbReference type="EC" id="2.7.1.50" evidence="11"/>
<evidence type="ECO:0000256" key="10">
    <source>
        <dbReference type="ARBA" id="ARBA00022977"/>
    </source>
</evidence>
<comment type="function">
    <text evidence="11">Catalyzes the phosphorylation of the hydroxyl group of 4-methyl-5-beta-hydroxyethylthiazole (THZ).</text>
</comment>
<dbReference type="GO" id="GO:0009229">
    <property type="term" value="P:thiamine diphosphate biosynthetic process"/>
    <property type="evidence" value="ECO:0007669"/>
    <property type="project" value="UniProtKB-UniRule"/>
</dbReference>
<evidence type="ECO:0000256" key="4">
    <source>
        <dbReference type="ARBA" id="ARBA00022679"/>
    </source>
</evidence>
<dbReference type="PIRSF" id="PIRSF000513">
    <property type="entry name" value="Thz_kinase"/>
    <property type="match status" value="1"/>
</dbReference>
<comment type="caution">
    <text evidence="12">The sequence shown here is derived from an EMBL/GenBank/DDBJ whole genome shotgun (WGS) entry which is preliminary data.</text>
</comment>
<comment type="cofactor">
    <cofactor evidence="2 11">
        <name>Mg(2+)</name>
        <dbReference type="ChEBI" id="CHEBI:18420"/>
    </cofactor>
</comment>
<dbReference type="AlphaFoldDB" id="A0A327KXC9"/>
<accession>A0A327KXC9</accession>
<evidence type="ECO:0000256" key="5">
    <source>
        <dbReference type="ARBA" id="ARBA00022723"/>
    </source>
</evidence>
<keyword evidence="10 11" id="KW-0784">Thiamine biosynthesis</keyword>
<dbReference type="OrthoDB" id="8909021at2"/>
<keyword evidence="6 11" id="KW-0547">Nucleotide-binding</keyword>
<dbReference type="GO" id="GO:0009228">
    <property type="term" value="P:thiamine biosynthetic process"/>
    <property type="evidence" value="ECO:0007669"/>
    <property type="project" value="UniProtKB-KW"/>
</dbReference>
<proteinExistence type="inferred from homology"/>
<evidence type="ECO:0000256" key="6">
    <source>
        <dbReference type="ARBA" id="ARBA00022741"/>
    </source>
</evidence>
<evidence type="ECO:0000256" key="8">
    <source>
        <dbReference type="ARBA" id="ARBA00022840"/>
    </source>
</evidence>
<keyword evidence="9 11" id="KW-0460">Magnesium</keyword>
<feature type="binding site" evidence="11">
    <location>
        <position position="72"/>
    </location>
    <ligand>
        <name>substrate</name>
    </ligand>
</feature>
<dbReference type="GO" id="GO:0004417">
    <property type="term" value="F:hydroxyethylthiazole kinase activity"/>
    <property type="evidence" value="ECO:0007669"/>
    <property type="project" value="UniProtKB-UniRule"/>
</dbReference>
<comment type="pathway">
    <text evidence="3 11">Cofactor biosynthesis; thiamine diphosphate biosynthesis; 4-methyl-5-(2-phosphoethyl)-thiazole from 5-(2-hydroxyethyl)-4-methylthiazole: step 1/1.</text>
</comment>
<evidence type="ECO:0000256" key="7">
    <source>
        <dbReference type="ARBA" id="ARBA00022777"/>
    </source>
</evidence>
<organism evidence="12 13">
    <name type="scientific">Rhodoplanes elegans</name>
    <dbReference type="NCBI Taxonomy" id="29408"/>
    <lineage>
        <taxon>Bacteria</taxon>
        <taxon>Pseudomonadati</taxon>
        <taxon>Pseudomonadota</taxon>
        <taxon>Alphaproteobacteria</taxon>
        <taxon>Hyphomicrobiales</taxon>
        <taxon>Nitrobacteraceae</taxon>
        <taxon>Rhodoplanes</taxon>
    </lineage>
</organism>
<evidence type="ECO:0000256" key="3">
    <source>
        <dbReference type="ARBA" id="ARBA00004868"/>
    </source>
</evidence>
<reference evidence="12 13" key="1">
    <citation type="submission" date="2017-07" db="EMBL/GenBank/DDBJ databases">
        <title>Draft Genome Sequences of Select Purple Nonsulfur Bacteria.</title>
        <authorList>
            <person name="Lasarre B."/>
            <person name="Mckinlay J.B."/>
        </authorList>
    </citation>
    <scope>NUCLEOTIDE SEQUENCE [LARGE SCALE GENOMIC DNA]</scope>
    <source>
        <strain evidence="12 13">DSM 11907</strain>
    </source>
</reference>
<keyword evidence="8 11" id="KW-0067">ATP-binding</keyword>
<evidence type="ECO:0000256" key="11">
    <source>
        <dbReference type="HAMAP-Rule" id="MF_00228"/>
    </source>
</evidence>
<dbReference type="PRINTS" id="PR01099">
    <property type="entry name" value="HYETHTZKNASE"/>
</dbReference>
<gene>
    <name evidence="11" type="primary">thiM</name>
    <name evidence="12" type="ORF">CH338_01875</name>
</gene>